<proteinExistence type="predicted"/>
<protein>
    <recommendedName>
        <fullName evidence="4">Phytocyanin domain-containing protein</fullName>
    </recommendedName>
</protein>
<dbReference type="OrthoDB" id="1921208at2759"/>
<keyword evidence="1" id="KW-0732">Signal</keyword>
<evidence type="ECO:0000313" key="3">
    <source>
        <dbReference type="Proteomes" id="UP000310158"/>
    </source>
</evidence>
<gene>
    <name evidence="2" type="ORF">EW146_g7096</name>
</gene>
<dbReference type="EMBL" id="SGPL01000388">
    <property type="protein sequence ID" value="THH13090.1"/>
    <property type="molecule type" value="Genomic_DNA"/>
</dbReference>
<dbReference type="SUPFAM" id="SSF49503">
    <property type="entry name" value="Cupredoxins"/>
    <property type="match status" value="1"/>
</dbReference>
<sequence length="327" mass="36216">MRTFLSVFFPVFFLSSPLAVFSESLGHTGTHRQHPRDLSRRLNGEVQLYKRFDNAKFTFYDAGENACGGSSKNSDFRTHPQIVALNAAQYGDDSGPNCWKKNHYQLWRKNYQSQCCGQSSHLPESTIVDRIGEKGSQDVCEDVLQDKPKYNTLTWIIMFSPRRSITEKHKQVGGGLAVDRHPQILSNMFTSLKALATASVFLAPLTFGRTHHIVAGQAGALTYTPSNITAAVGDIIEFKFVQMNHSATQTSFDAPCTPIEGGFNSGFNPIAADQTSNFPTFSVEVKDTEPIWVSCQQVGHCHLGMTFAANPTENETYSEFLARAKAS</sequence>
<keyword evidence="3" id="KW-1185">Reference proteome</keyword>
<dbReference type="InterPro" id="IPR008972">
    <property type="entry name" value="Cupredoxin"/>
</dbReference>
<dbReference type="InterPro" id="IPR052953">
    <property type="entry name" value="Ser-rich/MCO-related"/>
</dbReference>
<dbReference type="Proteomes" id="UP000310158">
    <property type="component" value="Unassembled WGS sequence"/>
</dbReference>
<reference evidence="2 3" key="1">
    <citation type="submission" date="2019-02" db="EMBL/GenBank/DDBJ databases">
        <title>Genome sequencing of the rare red list fungi Bondarzewia mesenterica.</title>
        <authorList>
            <person name="Buettner E."/>
            <person name="Kellner H."/>
        </authorList>
    </citation>
    <scope>NUCLEOTIDE SEQUENCE [LARGE SCALE GENOMIC DNA]</scope>
    <source>
        <strain evidence="2 3">DSM 108281</strain>
    </source>
</reference>
<dbReference type="CDD" id="cd22191">
    <property type="entry name" value="DPBB_RlpA_EXP_N-like"/>
    <property type="match status" value="1"/>
</dbReference>
<dbReference type="Gene3D" id="2.60.40.420">
    <property type="entry name" value="Cupredoxins - blue copper proteins"/>
    <property type="match status" value="1"/>
</dbReference>
<name>A0A4S4LSG4_9AGAM</name>
<comment type="caution">
    <text evidence="2">The sequence shown here is derived from an EMBL/GenBank/DDBJ whole genome shotgun (WGS) entry which is preliminary data.</text>
</comment>
<evidence type="ECO:0000313" key="2">
    <source>
        <dbReference type="EMBL" id="THH13090.1"/>
    </source>
</evidence>
<evidence type="ECO:0000256" key="1">
    <source>
        <dbReference type="SAM" id="SignalP"/>
    </source>
</evidence>
<feature type="chain" id="PRO_5020418774" description="Phytocyanin domain-containing protein" evidence="1">
    <location>
        <begin position="20"/>
        <end position="327"/>
    </location>
</feature>
<organism evidence="2 3">
    <name type="scientific">Bondarzewia mesenterica</name>
    <dbReference type="NCBI Taxonomy" id="1095465"/>
    <lineage>
        <taxon>Eukaryota</taxon>
        <taxon>Fungi</taxon>
        <taxon>Dikarya</taxon>
        <taxon>Basidiomycota</taxon>
        <taxon>Agaricomycotina</taxon>
        <taxon>Agaricomycetes</taxon>
        <taxon>Russulales</taxon>
        <taxon>Bondarzewiaceae</taxon>
        <taxon>Bondarzewia</taxon>
    </lineage>
</organism>
<evidence type="ECO:0008006" key="4">
    <source>
        <dbReference type="Google" id="ProtNLM"/>
    </source>
</evidence>
<accession>A0A4S4LSG4</accession>
<dbReference type="PANTHER" id="PTHR34883:SF15">
    <property type="entry name" value="EXTRACELLULAR SERINE-RICH PROTEIN"/>
    <property type="match status" value="1"/>
</dbReference>
<dbReference type="AlphaFoldDB" id="A0A4S4LSG4"/>
<dbReference type="PANTHER" id="PTHR34883">
    <property type="entry name" value="SERINE-RICH PROTEIN, PUTATIVE-RELATED-RELATED"/>
    <property type="match status" value="1"/>
</dbReference>
<dbReference type="CDD" id="cd00920">
    <property type="entry name" value="Cupredoxin"/>
    <property type="match status" value="1"/>
</dbReference>
<feature type="signal peptide" evidence="1">
    <location>
        <begin position="1"/>
        <end position="19"/>
    </location>
</feature>